<feature type="compositionally biased region" description="Polar residues" evidence="1">
    <location>
        <begin position="1"/>
        <end position="13"/>
    </location>
</feature>
<proteinExistence type="predicted"/>
<feature type="region of interest" description="Disordered" evidence="1">
    <location>
        <begin position="1"/>
        <end position="27"/>
    </location>
</feature>
<name>A0AB34HBE3_ESCRO</name>
<gene>
    <name evidence="2" type="ORF">J1605_004710</name>
</gene>
<reference evidence="2 3" key="1">
    <citation type="submission" date="2022-11" db="EMBL/GenBank/DDBJ databases">
        <title>Whole genome sequence of Eschrichtius robustus ER-17-0199.</title>
        <authorList>
            <person name="Bruniche-Olsen A."/>
            <person name="Black A.N."/>
            <person name="Fields C.J."/>
            <person name="Walden K."/>
            <person name="Dewoody J.A."/>
        </authorList>
    </citation>
    <scope>NUCLEOTIDE SEQUENCE [LARGE SCALE GENOMIC DNA]</scope>
    <source>
        <strain evidence="2">ER-17-0199</strain>
        <tissue evidence="2">Blubber</tissue>
    </source>
</reference>
<comment type="caution">
    <text evidence="2">The sequence shown here is derived from an EMBL/GenBank/DDBJ whole genome shotgun (WGS) entry which is preliminary data.</text>
</comment>
<sequence length="81" mass="9170">MCSVAARTSQKCSQARPDTYAGLRPNPRASSLLHRLRKIRPTPLWFCCRFRRRPPWCCSKLPVCFSPPLQAEIACSPVSPL</sequence>
<accession>A0AB34HBE3</accession>
<evidence type="ECO:0000313" key="2">
    <source>
        <dbReference type="EMBL" id="KAJ8790127.1"/>
    </source>
</evidence>
<dbReference type="AlphaFoldDB" id="A0AB34HBE3"/>
<dbReference type="Proteomes" id="UP001159641">
    <property type="component" value="Unassembled WGS sequence"/>
</dbReference>
<evidence type="ECO:0000313" key="3">
    <source>
        <dbReference type="Proteomes" id="UP001159641"/>
    </source>
</evidence>
<dbReference type="EMBL" id="JAIQCJ010001375">
    <property type="protein sequence ID" value="KAJ8790127.1"/>
    <property type="molecule type" value="Genomic_DNA"/>
</dbReference>
<protein>
    <submittedName>
        <fullName evidence="2">Uncharacterized protein</fullName>
    </submittedName>
</protein>
<evidence type="ECO:0000256" key="1">
    <source>
        <dbReference type="SAM" id="MobiDB-lite"/>
    </source>
</evidence>
<organism evidence="2 3">
    <name type="scientific">Eschrichtius robustus</name>
    <name type="common">California gray whale</name>
    <name type="synonym">Eschrichtius gibbosus</name>
    <dbReference type="NCBI Taxonomy" id="9764"/>
    <lineage>
        <taxon>Eukaryota</taxon>
        <taxon>Metazoa</taxon>
        <taxon>Chordata</taxon>
        <taxon>Craniata</taxon>
        <taxon>Vertebrata</taxon>
        <taxon>Euteleostomi</taxon>
        <taxon>Mammalia</taxon>
        <taxon>Eutheria</taxon>
        <taxon>Laurasiatheria</taxon>
        <taxon>Artiodactyla</taxon>
        <taxon>Whippomorpha</taxon>
        <taxon>Cetacea</taxon>
        <taxon>Mysticeti</taxon>
        <taxon>Eschrichtiidae</taxon>
        <taxon>Eschrichtius</taxon>
    </lineage>
</organism>
<keyword evidence="3" id="KW-1185">Reference proteome</keyword>